<dbReference type="EMBL" id="AAQH01000019">
    <property type="protein sequence ID" value="EAT11351.1"/>
    <property type="molecule type" value="Genomic_DNA"/>
</dbReference>
<evidence type="ECO:0000313" key="2">
    <source>
        <dbReference type="Proteomes" id="UP000004263"/>
    </source>
</evidence>
<sequence>MKITLFAWLVALFYCFPITLRAEPVQPIPIFEYHTFPPMIVSESRESGLTFGFARLLNRSSKQFNFQVELQSLPATLSRLKNGEPAVVLFVSPIWFDDIQREKYLWTEPVYQLRDEVVSRKEVAFEYQGPESLLGLTVAGIEGYTYSDLEPLVQQGRAKRINFANDKEVLKALMRNKEIDIAIVNSGPLSFYRNTMTLNERLHISELPQGEYPVRILVSKALPSVFSYIQNTVENLPNNKMWQDMRALYLQR</sequence>
<dbReference type="HOGENOM" id="CLU_096099_0_0_6"/>
<gene>
    <name evidence="1" type="ORF">RED65_13027</name>
</gene>
<comment type="caution">
    <text evidence="1">The sequence shown here is derived from an EMBL/GenBank/DDBJ whole genome shotgun (WGS) entry which is preliminary data.</text>
</comment>
<dbReference type="Proteomes" id="UP000004263">
    <property type="component" value="Unassembled WGS sequence"/>
</dbReference>
<accession>Q1MZB5</accession>
<dbReference type="OrthoDB" id="8585936at2"/>
<proteinExistence type="predicted"/>
<name>Q1MZB5_9GAMM</name>
<protein>
    <submittedName>
        <fullName evidence="1">ABC-type amino acid transport/signal transduction systems, periplasmic component/domain</fullName>
    </submittedName>
</protein>
<organism evidence="1 2">
    <name type="scientific">Bermanella marisrubri</name>
    <dbReference type="NCBI Taxonomy" id="207949"/>
    <lineage>
        <taxon>Bacteria</taxon>
        <taxon>Pseudomonadati</taxon>
        <taxon>Pseudomonadota</taxon>
        <taxon>Gammaproteobacteria</taxon>
        <taxon>Oceanospirillales</taxon>
        <taxon>Oceanospirillaceae</taxon>
        <taxon>Bermanella</taxon>
    </lineage>
</organism>
<dbReference type="Gene3D" id="3.40.190.10">
    <property type="entry name" value="Periplasmic binding protein-like II"/>
    <property type="match status" value="2"/>
</dbReference>
<dbReference type="AlphaFoldDB" id="Q1MZB5"/>
<dbReference type="STRING" id="207949.RED65_13027"/>
<evidence type="ECO:0000313" key="1">
    <source>
        <dbReference type="EMBL" id="EAT11351.1"/>
    </source>
</evidence>
<dbReference type="RefSeq" id="WP_007018608.1">
    <property type="nucleotide sequence ID" value="NZ_CH724117.1"/>
</dbReference>
<dbReference type="SUPFAM" id="SSF53850">
    <property type="entry name" value="Periplasmic binding protein-like II"/>
    <property type="match status" value="1"/>
</dbReference>
<keyword evidence="2" id="KW-1185">Reference proteome</keyword>
<reference evidence="1 2" key="1">
    <citation type="submission" date="2006-03" db="EMBL/GenBank/DDBJ databases">
        <authorList>
            <person name="Pinhassi J."/>
            <person name="Pedros-Alio C."/>
            <person name="Ferriera S."/>
            <person name="Johnson J."/>
            <person name="Kravitz S."/>
            <person name="Halpern A."/>
            <person name="Remington K."/>
            <person name="Beeson K."/>
            <person name="Tran B."/>
            <person name="Rogers Y.-H."/>
            <person name="Friedman R."/>
            <person name="Venter J.C."/>
        </authorList>
    </citation>
    <scope>NUCLEOTIDE SEQUENCE [LARGE SCALE GENOMIC DNA]</scope>
    <source>
        <strain evidence="1 2">RED65</strain>
    </source>
</reference>